<organism evidence="2 3">
    <name type="scientific">Flavivirga spongiicola</name>
    <dbReference type="NCBI Taxonomy" id="421621"/>
    <lineage>
        <taxon>Bacteria</taxon>
        <taxon>Pseudomonadati</taxon>
        <taxon>Bacteroidota</taxon>
        <taxon>Flavobacteriia</taxon>
        <taxon>Flavobacteriales</taxon>
        <taxon>Flavobacteriaceae</taxon>
        <taxon>Flavivirga</taxon>
    </lineage>
</organism>
<keyword evidence="3" id="KW-1185">Reference proteome</keyword>
<evidence type="ECO:0000313" key="2">
    <source>
        <dbReference type="EMBL" id="MEF3833644.1"/>
    </source>
</evidence>
<gene>
    <name evidence="2" type="ORF">N1F79_10925</name>
</gene>
<sequence>MNISELQITKFRHLNDIKIKLGDRLTAIAGQNGTGKSTVLGLLGHVCKEKSKARTFDGKLFETEYSEIFKFSFPDFDKPKEHLYEVSFTNGISTQVSSYARKEKSKKETLRLRVGQSTKEGGKIDFPVIFLGLKRLIPLAQERKVDSQVHSLTQGELDFYTKAHNEILLLYDNISSEEVKSTSKHFLAAKSDKYDAIGNSAGQDNIGQIITSILSFQRLKNQLGDNYNGGILLIDELDASMFPAAQQKLIEFLFKHSSKLDLQIVFTTHSIEILEILLTTKYKHQSQVCYFHKAEGPVKKAESSNLAEIIADLKAEVLIEKTKDTKIDIYIEDKEADQFLRALLTPDLKKKINLIKETFGAEQLLQLANKRIPAFKKSVIVLDGDKQPKVSKPNPPNVIVLPGNDSPEKIMFRFLQSLDESHPIFKGLGGYTKTVCFRDLKEISDREKMKDWWKKQVPYWGVNGRTLINYWKLENKAEVEKFNKLIKKKIETAYNKMYK</sequence>
<dbReference type="InterPro" id="IPR027417">
    <property type="entry name" value="P-loop_NTPase"/>
</dbReference>
<dbReference type="RefSeq" id="WP_303305984.1">
    <property type="nucleotide sequence ID" value="NZ_JAODOP010000004.1"/>
</dbReference>
<proteinExistence type="predicted"/>
<dbReference type="Proteomes" id="UP001337305">
    <property type="component" value="Unassembled WGS sequence"/>
</dbReference>
<dbReference type="Pfam" id="PF13175">
    <property type="entry name" value="AAA_15"/>
    <property type="match status" value="1"/>
</dbReference>
<accession>A0ABU7XSG7</accession>
<dbReference type="SUPFAM" id="SSF52540">
    <property type="entry name" value="P-loop containing nucleoside triphosphate hydrolases"/>
    <property type="match status" value="1"/>
</dbReference>
<dbReference type="Pfam" id="PF13304">
    <property type="entry name" value="AAA_21"/>
    <property type="match status" value="1"/>
</dbReference>
<reference evidence="2 3" key="1">
    <citation type="submission" date="2022-09" db="EMBL/GenBank/DDBJ databases">
        <title>Genome sequencing of Flavivirga sp. MEBiC05379.</title>
        <authorList>
            <person name="Oh H.-M."/>
            <person name="Kwon K.K."/>
            <person name="Park M.J."/>
            <person name="Yang S.-H."/>
        </authorList>
    </citation>
    <scope>NUCLEOTIDE SEQUENCE [LARGE SCALE GENOMIC DNA]</scope>
    <source>
        <strain evidence="2 3">MEBiC05379</strain>
    </source>
</reference>
<feature type="domain" description="AAA+ ATPase" evidence="1">
    <location>
        <begin position="22"/>
        <end position="292"/>
    </location>
</feature>
<evidence type="ECO:0000259" key="1">
    <source>
        <dbReference type="SMART" id="SM00382"/>
    </source>
</evidence>
<protein>
    <submittedName>
        <fullName evidence="2">AAA family ATPase</fullName>
    </submittedName>
</protein>
<dbReference type="InterPro" id="IPR003959">
    <property type="entry name" value="ATPase_AAA_core"/>
</dbReference>
<dbReference type="PANTHER" id="PTHR43581:SF4">
    <property type="entry name" value="ATP_GTP PHOSPHATASE"/>
    <property type="match status" value="1"/>
</dbReference>
<dbReference type="InterPro" id="IPR003593">
    <property type="entry name" value="AAA+_ATPase"/>
</dbReference>
<comment type="caution">
    <text evidence="2">The sequence shown here is derived from an EMBL/GenBank/DDBJ whole genome shotgun (WGS) entry which is preliminary data.</text>
</comment>
<dbReference type="PANTHER" id="PTHR43581">
    <property type="entry name" value="ATP/GTP PHOSPHATASE"/>
    <property type="match status" value="1"/>
</dbReference>
<dbReference type="InterPro" id="IPR041685">
    <property type="entry name" value="AAA_GajA/Old/RecF-like"/>
</dbReference>
<dbReference type="EMBL" id="JAODOP010000004">
    <property type="protein sequence ID" value="MEF3833644.1"/>
    <property type="molecule type" value="Genomic_DNA"/>
</dbReference>
<evidence type="ECO:0000313" key="3">
    <source>
        <dbReference type="Proteomes" id="UP001337305"/>
    </source>
</evidence>
<dbReference type="InterPro" id="IPR051396">
    <property type="entry name" value="Bact_Antivir_Def_Nuclease"/>
</dbReference>
<name>A0ABU7XSG7_9FLAO</name>
<dbReference type="Gene3D" id="3.40.50.300">
    <property type="entry name" value="P-loop containing nucleotide triphosphate hydrolases"/>
    <property type="match status" value="1"/>
</dbReference>
<dbReference type="SMART" id="SM00382">
    <property type="entry name" value="AAA"/>
    <property type="match status" value="1"/>
</dbReference>